<feature type="region of interest" description="Disordered" evidence="1">
    <location>
        <begin position="31"/>
        <end position="70"/>
    </location>
</feature>
<organism evidence="2 3">
    <name type="scientific">Acropora cervicornis</name>
    <name type="common">Staghorn coral</name>
    <dbReference type="NCBI Taxonomy" id="6130"/>
    <lineage>
        <taxon>Eukaryota</taxon>
        <taxon>Metazoa</taxon>
        <taxon>Cnidaria</taxon>
        <taxon>Anthozoa</taxon>
        <taxon>Hexacorallia</taxon>
        <taxon>Scleractinia</taxon>
        <taxon>Astrocoeniina</taxon>
        <taxon>Acroporidae</taxon>
        <taxon>Acropora</taxon>
    </lineage>
</organism>
<name>A0AAD9V8H7_ACRCE</name>
<comment type="caution">
    <text evidence="2">The sequence shown here is derived from an EMBL/GenBank/DDBJ whole genome shotgun (WGS) entry which is preliminary data.</text>
</comment>
<reference evidence="2" key="1">
    <citation type="journal article" date="2023" name="G3 (Bethesda)">
        <title>Whole genome assembly and annotation of the endangered Caribbean coral Acropora cervicornis.</title>
        <authorList>
            <person name="Selwyn J.D."/>
            <person name="Vollmer S.V."/>
        </authorList>
    </citation>
    <scope>NUCLEOTIDE SEQUENCE</scope>
    <source>
        <strain evidence="2">K2</strain>
    </source>
</reference>
<sequence length="70" mass="7656">MVLNSERGNWSTLSYCSSWYQIIAVAVSRTSSGNAGGKENERTFIMNGGDDDPLRVRGTADSPELDMRGK</sequence>
<accession>A0AAD9V8H7</accession>
<protein>
    <submittedName>
        <fullName evidence="2">Uncharacterized protein</fullName>
    </submittedName>
</protein>
<evidence type="ECO:0000313" key="2">
    <source>
        <dbReference type="EMBL" id="KAK2565218.1"/>
    </source>
</evidence>
<reference evidence="2" key="2">
    <citation type="journal article" date="2023" name="Science">
        <title>Genomic signatures of disease resistance in endangered staghorn corals.</title>
        <authorList>
            <person name="Vollmer S.V."/>
            <person name="Selwyn J.D."/>
            <person name="Despard B.A."/>
            <person name="Roesel C.L."/>
        </authorList>
    </citation>
    <scope>NUCLEOTIDE SEQUENCE</scope>
    <source>
        <strain evidence="2">K2</strain>
    </source>
</reference>
<keyword evidence="3" id="KW-1185">Reference proteome</keyword>
<gene>
    <name evidence="2" type="ORF">P5673_011152</name>
</gene>
<proteinExistence type="predicted"/>
<dbReference type="Proteomes" id="UP001249851">
    <property type="component" value="Unassembled WGS sequence"/>
</dbReference>
<evidence type="ECO:0000313" key="3">
    <source>
        <dbReference type="Proteomes" id="UP001249851"/>
    </source>
</evidence>
<dbReference type="EMBL" id="JARQWQ010000020">
    <property type="protein sequence ID" value="KAK2565218.1"/>
    <property type="molecule type" value="Genomic_DNA"/>
</dbReference>
<dbReference type="AlphaFoldDB" id="A0AAD9V8H7"/>
<evidence type="ECO:0000256" key="1">
    <source>
        <dbReference type="SAM" id="MobiDB-lite"/>
    </source>
</evidence>